<dbReference type="EMBL" id="JASVWL010000001">
    <property type="protein sequence ID" value="MDL5353536.1"/>
    <property type="molecule type" value="Genomic_DNA"/>
</dbReference>
<gene>
    <name evidence="1" type="ORF">QSH02_01605</name>
</gene>
<comment type="caution">
    <text evidence="1">The sequence shown here is derived from an EMBL/GenBank/DDBJ whole genome shotgun (WGS) entry which is preliminary data.</text>
</comment>
<sequence>MDYSKCNFVSALQISHSSRYKPQIRVNVKTGNVSISRHVNEGLPFVLIWVDENKKAIRLKMSETEGVRVHYDVKTCLFHLTNRVHELILDGFDSAKSKVIVLEKGDDGAWYGRF</sequence>
<protein>
    <submittedName>
        <fullName evidence="1">Uncharacterized protein</fullName>
    </submittedName>
</protein>
<name>A0AAW7CS52_9GAMM</name>
<dbReference type="GeneID" id="83611315"/>
<reference evidence="1" key="1">
    <citation type="submission" date="2023-06" db="EMBL/GenBank/DDBJ databases">
        <title>Acute promotion of culturable opportunistic pathogens and persistent increase of antibiotic resistance following antibiotic exposure in mouse gut microbiota.</title>
        <authorList>
            <person name="Li L."/>
            <person name="Wang B."/>
            <person name="Sun Y."/>
            <person name="Wang M."/>
            <person name="Xu H."/>
        </authorList>
    </citation>
    <scope>NUCLEOTIDE SEQUENCE</scope>
    <source>
        <strain evidence="1">EPA10_1</strain>
    </source>
</reference>
<proteinExistence type="predicted"/>
<dbReference type="AlphaFoldDB" id="A0AAW7CS52"/>
<organism evidence="1 2">
    <name type="scientific">Proteus faecis</name>
    <dbReference type="NCBI Taxonomy" id="2050967"/>
    <lineage>
        <taxon>Bacteria</taxon>
        <taxon>Pseudomonadati</taxon>
        <taxon>Pseudomonadota</taxon>
        <taxon>Gammaproteobacteria</taxon>
        <taxon>Enterobacterales</taxon>
        <taxon>Morganellaceae</taxon>
        <taxon>Proteus</taxon>
    </lineage>
</organism>
<evidence type="ECO:0000313" key="1">
    <source>
        <dbReference type="EMBL" id="MDL5353536.1"/>
    </source>
</evidence>
<accession>A0AAW7CS52</accession>
<evidence type="ECO:0000313" key="2">
    <source>
        <dbReference type="Proteomes" id="UP001224739"/>
    </source>
</evidence>
<dbReference type="Proteomes" id="UP001224739">
    <property type="component" value="Unassembled WGS sequence"/>
</dbReference>
<dbReference type="RefSeq" id="WP_137019243.1">
    <property type="nucleotide sequence ID" value="NZ_JASVWJ010000001.1"/>
</dbReference>